<dbReference type="EMBL" id="KI677892">
    <property type="protein sequence ID" value="ETM00780.1"/>
    <property type="molecule type" value="Genomic_DNA"/>
</dbReference>
<sequence length="34" mass="4055">MERKQYHSYRYLSFQLALNMILASPLVRATRISP</sequence>
<dbReference type="AlphaFoldDB" id="W2LVS3"/>
<proteinExistence type="predicted"/>
<protein>
    <submittedName>
        <fullName evidence="1">Uncharacterized protein</fullName>
    </submittedName>
</protein>
<reference evidence="1" key="1">
    <citation type="submission" date="2013-11" db="EMBL/GenBank/DDBJ databases">
        <title>The Genome Sequence of Phytophthora parasitica CHvinca01.</title>
        <authorList>
            <consortium name="The Broad Institute Genomics Platform"/>
            <person name="Russ C."/>
            <person name="Tyler B."/>
            <person name="Panabieres F."/>
            <person name="Shan W."/>
            <person name="Tripathy S."/>
            <person name="Grunwald N."/>
            <person name="Machado M."/>
            <person name="Johnson C.S."/>
            <person name="Arredondo F."/>
            <person name="Hong C."/>
            <person name="Coffey M."/>
            <person name="Young S.K."/>
            <person name="Zeng Q."/>
            <person name="Gargeya S."/>
            <person name="Fitzgerald M."/>
            <person name="Abouelleil A."/>
            <person name="Alvarado L."/>
            <person name="Chapman S.B."/>
            <person name="Gainer-Dewar J."/>
            <person name="Goldberg J."/>
            <person name="Griggs A."/>
            <person name="Gujja S."/>
            <person name="Hansen M."/>
            <person name="Howarth C."/>
            <person name="Imamovic A."/>
            <person name="Ireland A."/>
            <person name="Larimer J."/>
            <person name="McCowan C."/>
            <person name="Murphy C."/>
            <person name="Pearson M."/>
            <person name="Poon T.W."/>
            <person name="Priest M."/>
            <person name="Roberts A."/>
            <person name="Saif S."/>
            <person name="Shea T."/>
            <person name="Sykes S."/>
            <person name="Wortman J."/>
            <person name="Nusbaum C."/>
            <person name="Birren B."/>
        </authorList>
    </citation>
    <scope>NUCLEOTIDE SEQUENCE [LARGE SCALE GENOMIC DNA]</scope>
    <source>
        <strain evidence="1">CHvinca01</strain>
    </source>
</reference>
<dbReference type="Proteomes" id="UP000054423">
    <property type="component" value="Unassembled WGS sequence"/>
</dbReference>
<organism evidence="1">
    <name type="scientific">Phytophthora nicotianae</name>
    <name type="common">Potato buckeye rot agent</name>
    <name type="synonym">Phytophthora parasitica</name>
    <dbReference type="NCBI Taxonomy" id="4792"/>
    <lineage>
        <taxon>Eukaryota</taxon>
        <taxon>Sar</taxon>
        <taxon>Stramenopiles</taxon>
        <taxon>Oomycota</taxon>
        <taxon>Peronosporomycetes</taxon>
        <taxon>Peronosporales</taxon>
        <taxon>Peronosporaceae</taxon>
        <taxon>Phytophthora</taxon>
    </lineage>
</organism>
<name>W2LVS3_PHYNI</name>
<accession>W2LVS3</accession>
<gene>
    <name evidence="1" type="ORF">L917_02537</name>
</gene>
<evidence type="ECO:0000313" key="1">
    <source>
        <dbReference type="EMBL" id="ETM00780.1"/>
    </source>
</evidence>